<dbReference type="AlphaFoldDB" id="A0A3P6Q616"/>
<feature type="region of interest" description="Disordered" evidence="3">
    <location>
        <begin position="1"/>
        <end position="60"/>
    </location>
</feature>
<evidence type="ECO:0000256" key="2">
    <source>
        <dbReference type="ARBA" id="ARBA00022842"/>
    </source>
</evidence>
<dbReference type="EMBL" id="UYRU01009461">
    <property type="protein sequence ID" value="VDK43939.1"/>
    <property type="molecule type" value="Genomic_DNA"/>
</dbReference>
<feature type="transmembrane region" description="Helical" evidence="4">
    <location>
        <begin position="114"/>
        <end position="133"/>
    </location>
</feature>
<feature type="compositionally biased region" description="Polar residues" evidence="3">
    <location>
        <begin position="19"/>
        <end position="28"/>
    </location>
</feature>
<evidence type="ECO:0000256" key="4">
    <source>
        <dbReference type="SAM" id="Phobius"/>
    </source>
</evidence>
<dbReference type="PANTHER" id="PTHR24093">
    <property type="entry name" value="CATION TRANSPORTING ATPASE"/>
    <property type="match status" value="1"/>
</dbReference>
<feature type="compositionally biased region" description="Basic residues" evidence="3">
    <location>
        <begin position="51"/>
        <end position="60"/>
    </location>
</feature>
<reference evidence="5 6" key="1">
    <citation type="submission" date="2018-11" db="EMBL/GenBank/DDBJ databases">
        <authorList>
            <consortium name="Pathogen Informatics"/>
        </authorList>
    </citation>
    <scope>NUCLEOTIDE SEQUENCE [LARGE SCALE GENOMIC DNA]</scope>
</reference>
<dbReference type="Gene3D" id="1.20.1110.10">
    <property type="entry name" value="Calcium-transporting ATPase, transmembrane domain"/>
    <property type="match status" value="1"/>
</dbReference>
<keyword evidence="4" id="KW-1133">Transmembrane helix</keyword>
<evidence type="ECO:0008006" key="7">
    <source>
        <dbReference type="Google" id="ProtNLM"/>
    </source>
</evidence>
<dbReference type="InterPro" id="IPR023298">
    <property type="entry name" value="ATPase_P-typ_TM_dom_sf"/>
</dbReference>
<dbReference type="GO" id="GO:0012505">
    <property type="term" value="C:endomembrane system"/>
    <property type="evidence" value="ECO:0007669"/>
    <property type="project" value="UniProtKB-SubCell"/>
</dbReference>
<dbReference type="SUPFAM" id="SSF81665">
    <property type="entry name" value="Calcium ATPase, transmembrane domain M"/>
    <property type="match status" value="1"/>
</dbReference>
<dbReference type="PANTHER" id="PTHR24093:SF369">
    <property type="entry name" value="CALCIUM-TRANSPORTING ATPASE"/>
    <property type="match status" value="1"/>
</dbReference>
<feature type="transmembrane region" description="Helical" evidence="4">
    <location>
        <begin position="67"/>
        <end position="94"/>
    </location>
</feature>
<sequence>MSRLPDHPTGDHAGFNRDGLSNATSPGNGKSAGGDMDHATAVVMPTAEAPKKKKRPKKKSSVLQAKLNYLAGAIGQVGTVIAVLTVLILFIKFAVETYYIRGEPWNTQVHLKQFIHFVIIGVTVLVVAVPEGLPLA</sequence>
<keyword evidence="4" id="KW-0472">Membrane</keyword>
<evidence type="ECO:0000256" key="3">
    <source>
        <dbReference type="SAM" id="MobiDB-lite"/>
    </source>
</evidence>
<feature type="non-terminal residue" evidence="5">
    <location>
        <position position="136"/>
    </location>
</feature>
<dbReference type="GO" id="GO:0051480">
    <property type="term" value="P:regulation of cytosolic calcium ion concentration"/>
    <property type="evidence" value="ECO:0007669"/>
    <property type="project" value="TreeGrafter"/>
</dbReference>
<evidence type="ECO:0000313" key="6">
    <source>
        <dbReference type="Proteomes" id="UP000281553"/>
    </source>
</evidence>
<comment type="subcellular location">
    <subcellularLocation>
        <location evidence="1">Endomembrane system</location>
        <topology evidence="1">Multi-pass membrane protein</topology>
    </subcellularLocation>
</comment>
<evidence type="ECO:0000313" key="5">
    <source>
        <dbReference type="EMBL" id="VDK43939.1"/>
    </source>
</evidence>
<proteinExistence type="predicted"/>
<dbReference type="OrthoDB" id="116380at2759"/>
<feature type="compositionally biased region" description="Basic and acidic residues" evidence="3">
    <location>
        <begin position="1"/>
        <end position="10"/>
    </location>
</feature>
<organism evidence="5 6">
    <name type="scientific">Dibothriocephalus latus</name>
    <name type="common">Fish tapeworm</name>
    <name type="synonym">Diphyllobothrium latum</name>
    <dbReference type="NCBI Taxonomy" id="60516"/>
    <lineage>
        <taxon>Eukaryota</taxon>
        <taxon>Metazoa</taxon>
        <taxon>Spiralia</taxon>
        <taxon>Lophotrochozoa</taxon>
        <taxon>Platyhelminthes</taxon>
        <taxon>Cestoda</taxon>
        <taxon>Eucestoda</taxon>
        <taxon>Diphyllobothriidea</taxon>
        <taxon>Diphyllobothriidae</taxon>
        <taxon>Dibothriocephalus</taxon>
    </lineage>
</organism>
<evidence type="ECO:0000256" key="1">
    <source>
        <dbReference type="ARBA" id="ARBA00004127"/>
    </source>
</evidence>
<protein>
    <recommendedName>
        <fullName evidence="7">Cation-transporting P-type ATPase C-terminal domain-containing protein</fullName>
    </recommendedName>
</protein>
<keyword evidence="4" id="KW-0812">Transmembrane</keyword>
<dbReference type="GO" id="GO:0005886">
    <property type="term" value="C:plasma membrane"/>
    <property type="evidence" value="ECO:0007669"/>
    <property type="project" value="TreeGrafter"/>
</dbReference>
<keyword evidence="6" id="KW-1185">Reference proteome</keyword>
<accession>A0A3P6Q616</accession>
<dbReference type="Proteomes" id="UP000281553">
    <property type="component" value="Unassembled WGS sequence"/>
</dbReference>
<gene>
    <name evidence="5" type="ORF">DILT_LOCUS1409</name>
</gene>
<keyword evidence="2" id="KW-0460">Magnesium</keyword>
<name>A0A3P6Q616_DIBLA</name>
<dbReference type="GO" id="GO:0005388">
    <property type="term" value="F:P-type calcium transporter activity"/>
    <property type="evidence" value="ECO:0007669"/>
    <property type="project" value="TreeGrafter"/>
</dbReference>